<dbReference type="Proteomes" id="UP000297834">
    <property type="component" value="Unassembled WGS sequence"/>
</dbReference>
<dbReference type="OrthoDB" id="9763467at2"/>
<dbReference type="InterPro" id="IPR042121">
    <property type="entry name" value="MutL_C_regsub"/>
</dbReference>
<dbReference type="GO" id="GO:0006298">
    <property type="term" value="P:mismatch repair"/>
    <property type="evidence" value="ECO:0007669"/>
    <property type="project" value="UniProtKB-UniRule"/>
</dbReference>
<dbReference type="NCBIfam" id="TIGR00585">
    <property type="entry name" value="mutl"/>
    <property type="match status" value="1"/>
</dbReference>
<protein>
    <recommendedName>
        <fullName evidence="2 5">DNA mismatch repair protein MutL</fullName>
    </recommendedName>
</protein>
<dbReference type="GO" id="GO:0004519">
    <property type="term" value="F:endonuclease activity"/>
    <property type="evidence" value="ECO:0007669"/>
    <property type="project" value="UniProtKB-KW"/>
</dbReference>
<dbReference type="NCBIfam" id="NF000949">
    <property type="entry name" value="PRK00095.1-2"/>
    <property type="match status" value="1"/>
</dbReference>
<dbReference type="Gene3D" id="3.30.1370.100">
    <property type="entry name" value="MutL, C-terminal domain, regulatory subdomain"/>
    <property type="match status" value="1"/>
</dbReference>
<dbReference type="GO" id="GO:0032300">
    <property type="term" value="C:mismatch repair complex"/>
    <property type="evidence" value="ECO:0007669"/>
    <property type="project" value="InterPro"/>
</dbReference>
<dbReference type="InterPro" id="IPR038973">
    <property type="entry name" value="MutL/Mlh/Pms-like"/>
</dbReference>
<keyword evidence="8" id="KW-0540">Nuclease</keyword>
<evidence type="ECO:0000256" key="2">
    <source>
        <dbReference type="ARBA" id="ARBA00021975"/>
    </source>
</evidence>
<dbReference type="Gene3D" id="3.30.1540.20">
    <property type="entry name" value="MutL, C-terminal domain, dimerisation subdomain"/>
    <property type="match status" value="1"/>
</dbReference>
<dbReference type="STRING" id="1120977.GCA_000619845_00906"/>
<dbReference type="EMBL" id="SNTY01000088">
    <property type="protein sequence ID" value="TEU23047.1"/>
    <property type="molecule type" value="Genomic_DNA"/>
</dbReference>
<feature type="domain" description="DNA mismatch repair protein S5" evidence="7">
    <location>
        <begin position="230"/>
        <end position="348"/>
    </location>
</feature>
<keyword evidence="8" id="KW-0378">Hydrolase</keyword>
<dbReference type="AlphaFoldDB" id="A0A4Y7X8L7"/>
<dbReference type="FunFam" id="3.30.565.10:FF:000003">
    <property type="entry name" value="DNA mismatch repair endonuclease MutL"/>
    <property type="match status" value="1"/>
</dbReference>
<dbReference type="GO" id="GO:0016887">
    <property type="term" value="F:ATP hydrolysis activity"/>
    <property type="evidence" value="ECO:0007669"/>
    <property type="project" value="InterPro"/>
</dbReference>
<evidence type="ECO:0000256" key="1">
    <source>
        <dbReference type="ARBA" id="ARBA00006082"/>
    </source>
</evidence>
<dbReference type="SMART" id="SM01340">
    <property type="entry name" value="DNA_mis_repair"/>
    <property type="match status" value="1"/>
</dbReference>
<dbReference type="GO" id="GO:0005524">
    <property type="term" value="F:ATP binding"/>
    <property type="evidence" value="ECO:0007669"/>
    <property type="project" value="InterPro"/>
</dbReference>
<dbReference type="Gene3D" id="3.30.230.10">
    <property type="match status" value="1"/>
</dbReference>
<dbReference type="GO" id="GO:0140664">
    <property type="term" value="F:ATP-dependent DNA damage sensor activity"/>
    <property type="evidence" value="ECO:0007669"/>
    <property type="project" value="InterPro"/>
</dbReference>
<dbReference type="InterPro" id="IPR014721">
    <property type="entry name" value="Ribsml_uS5_D2-typ_fold_subgr"/>
</dbReference>
<name>A0A4Y7X8L7_9GAMM</name>
<dbReference type="Pfam" id="PF08676">
    <property type="entry name" value="MutL_C"/>
    <property type="match status" value="1"/>
</dbReference>
<comment type="caution">
    <text evidence="8">The sequence shown here is derived from an EMBL/GenBank/DDBJ whole genome shotgun (WGS) entry which is preliminary data.</text>
</comment>
<evidence type="ECO:0000256" key="4">
    <source>
        <dbReference type="ARBA" id="ARBA00023204"/>
    </source>
</evidence>
<dbReference type="Pfam" id="PF01119">
    <property type="entry name" value="DNA_mis_repair"/>
    <property type="match status" value="1"/>
</dbReference>
<proteinExistence type="inferred from homology"/>
<dbReference type="SMART" id="SM00853">
    <property type="entry name" value="MutL_C"/>
    <property type="match status" value="1"/>
</dbReference>
<gene>
    <name evidence="5 8" type="primary">mutL</name>
    <name evidence="8" type="ORF">E2B99_14210</name>
</gene>
<comment type="similarity">
    <text evidence="1 5">Belongs to the DNA mismatch repair MutL/HexB family.</text>
</comment>
<dbReference type="InterPro" id="IPR013507">
    <property type="entry name" value="DNA_mismatch_S5_2-like"/>
</dbReference>
<dbReference type="InterPro" id="IPR014790">
    <property type="entry name" value="MutL_C"/>
</dbReference>
<keyword evidence="3 5" id="KW-0227">DNA damage</keyword>
<dbReference type="InterPro" id="IPR020667">
    <property type="entry name" value="DNA_mismatch_repair_MutL"/>
</dbReference>
<dbReference type="CDD" id="cd03482">
    <property type="entry name" value="MutL_Trans_MutL"/>
    <property type="match status" value="1"/>
</dbReference>
<dbReference type="InterPro" id="IPR042120">
    <property type="entry name" value="MutL_C_dimsub"/>
</dbReference>
<evidence type="ECO:0000313" key="8">
    <source>
        <dbReference type="EMBL" id="TEU23047.1"/>
    </source>
</evidence>
<dbReference type="SUPFAM" id="SSF55874">
    <property type="entry name" value="ATPase domain of HSP90 chaperone/DNA topoisomerase II/histidine kinase"/>
    <property type="match status" value="1"/>
</dbReference>
<dbReference type="InterPro" id="IPR020568">
    <property type="entry name" value="Ribosomal_Su5_D2-typ_SF"/>
</dbReference>
<keyword evidence="9" id="KW-1185">Reference proteome</keyword>
<dbReference type="InterPro" id="IPR036890">
    <property type="entry name" value="HATPase_C_sf"/>
</dbReference>
<keyword evidence="8" id="KW-0255">Endonuclease</keyword>
<dbReference type="CDD" id="cd16926">
    <property type="entry name" value="HATPase_MutL-MLH-PMS-like"/>
    <property type="match status" value="1"/>
</dbReference>
<dbReference type="SUPFAM" id="SSF118116">
    <property type="entry name" value="DNA mismatch repair protein MutL"/>
    <property type="match status" value="1"/>
</dbReference>
<evidence type="ECO:0000259" key="7">
    <source>
        <dbReference type="SMART" id="SM01340"/>
    </source>
</evidence>
<dbReference type="PANTHER" id="PTHR10073:SF12">
    <property type="entry name" value="DNA MISMATCH REPAIR PROTEIN MLH1"/>
    <property type="match status" value="1"/>
</dbReference>
<keyword evidence="4 5" id="KW-0234">DNA repair</keyword>
<dbReference type="InterPro" id="IPR014762">
    <property type="entry name" value="DNA_mismatch_repair_CS"/>
</dbReference>
<dbReference type="RefSeq" id="WP_134245964.1">
    <property type="nucleotide sequence ID" value="NZ_SNTY01000088.1"/>
</dbReference>
<sequence>MSSLPDYGIVAKIRRIQPLSPALANQIAAGEVIERPASVVKELIENALDAGASRIEIYIEQGGSTLIEIIDNGNGIHSDDLPLAVLRHATSKISSAEDLSAIATLGFRGEALASIAAVSRLTLSSSQSDEGIGHEVTINGSAYNPTENSQPITAVAHQRGTRIQVRDLFFNVPARRKFLKSVSTEFGHIEEVVRRVALSHFDVAFSLVHNGQIRLDLPIADSGELRAQRVRRILGARFTETSHWLDCSSIYMQLSGWLGHPSEARGQADLQYLFINGRMVKDKTVSHALRMAYEGILHGHQHPAYLLFLEIEPDQVDVNVHPTKHEVRFLAQREVHEFVRHHARQTLAQFKTAPAELADAMHPLQRKTMAQAPQSAEQPLYQSMQQNPLPLHNLLLDHSALQQNSVTQHQPSVADNLMATGANLNQKSEQSAYSGFGRSVPDVSGVKAALASYLLPARQELDQSLVRPEKTGIDEYPLGLAIAQLHGIYILAQNTDGLIIVDMHAAHERILLEQLKKAWDNAQNWQTQHLLVPQVVELSHLQASRIEELQPTLHQLGLEVDLYGETSAIVRAVPALLARANFSKLLSQLLADLQANQQADLTAARDKILAGMACHGAVRAHRQLSLAEMNALLRQMEQTEFASQCNHGRPTWRAFPLTQLDKLFARGE</sequence>
<evidence type="ECO:0000313" key="9">
    <source>
        <dbReference type="Proteomes" id="UP000297834"/>
    </source>
</evidence>
<evidence type="ECO:0000256" key="5">
    <source>
        <dbReference type="HAMAP-Rule" id="MF_00149"/>
    </source>
</evidence>
<dbReference type="HAMAP" id="MF_00149">
    <property type="entry name" value="DNA_mis_repair"/>
    <property type="match status" value="1"/>
</dbReference>
<evidence type="ECO:0000256" key="3">
    <source>
        <dbReference type="ARBA" id="ARBA00022763"/>
    </source>
</evidence>
<organism evidence="8 9">
    <name type="scientific">Alkanindiges illinoisensis</name>
    <dbReference type="NCBI Taxonomy" id="197183"/>
    <lineage>
        <taxon>Bacteria</taxon>
        <taxon>Pseudomonadati</taxon>
        <taxon>Pseudomonadota</taxon>
        <taxon>Gammaproteobacteria</taxon>
        <taxon>Moraxellales</taxon>
        <taxon>Moraxellaceae</taxon>
        <taxon>Alkanindiges</taxon>
    </lineage>
</organism>
<reference evidence="8 9" key="1">
    <citation type="submission" date="2019-03" db="EMBL/GenBank/DDBJ databases">
        <title>Alkanindiges illinoisensis: a potential pathogenic isolated from ascites of a gastric cancer patient with abdominal metastasis.</title>
        <authorList>
            <person name="Hu X."/>
            <person name="Yang B."/>
            <person name="Yan X."/>
            <person name="Lin L."/>
            <person name="Zhao H."/>
            <person name="Zhou F."/>
            <person name="Su B."/>
            <person name="Chen J."/>
            <person name="Rui Y."/>
            <person name="Wang Q."/>
            <person name="Zheng L."/>
        </authorList>
    </citation>
    <scope>NUCLEOTIDE SEQUENCE [LARGE SCALE GENOMIC DNA]</scope>
    <source>
        <strain evidence="8 9">NFYY 23406</strain>
    </source>
</reference>
<accession>A0A4Y7X8L7</accession>
<dbReference type="SUPFAM" id="SSF54211">
    <property type="entry name" value="Ribosomal protein S5 domain 2-like"/>
    <property type="match status" value="1"/>
</dbReference>
<dbReference type="InterPro" id="IPR002099">
    <property type="entry name" value="MutL/Mlh/PMS"/>
</dbReference>
<evidence type="ECO:0000259" key="6">
    <source>
        <dbReference type="SMART" id="SM00853"/>
    </source>
</evidence>
<comment type="function">
    <text evidence="5">This protein is involved in the repair of mismatches in DNA. It is required for dam-dependent methyl-directed DNA mismatch repair. May act as a 'molecular matchmaker', a protein that promotes the formation of a stable complex between two or more DNA-binding proteins in an ATP-dependent manner without itself being part of a final effector complex.</text>
</comment>
<dbReference type="Gene3D" id="3.30.565.10">
    <property type="entry name" value="Histidine kinase-like ATPase, C-terminal domain"/>
    <property type="match status" value="1"/>
</dbReference>
<dbReference type="InterPro" id="IPR037198">
    <property type="entry name" value="MutL_C_sf"/>
</dbReference>
<dbReference type="Pfam" id="PF13589">
    <property type="entry name" value="HATPase_c_3"/>
    <property type="match status" value="1"/>
</dbReference>
<dbReference type="PANTHER" id="PTHR10073">
    <property type="entry name" value="DNA MISMATCH REPAIR PROTEIN MLH, PMS, MUTL"/>
    <property type="match status" value="1"/>
</dbReference>
<dbReference type="PROSITE" id="PS00058">
    <property type="entry name" value="DNA_MISMATCH_REPAIR_1"/>
    <property type="match status" value="1"/>
</dbReference>
<dbReference type="GO" id="GO:0030983">
    <property type="term" value="F:mismatched DNA binding"/>
    <property type="evidence" value="ECO:0007669"/>
    <property type="project" value="InterPro"/>
</dbReference>
<feature type="domain" description="MutL C-terminal dimerisation" evidence="6">
    <location>
        <begin position="481"/>
        <end position="624"/>
    </location>
</feature>